<dbReference type="SUPFAM" id="SSF53067">
    <property type="entry name" value="Actin-like ATPase domain"/>
    <property type="match status" value="2"/>
</dbReference>
<dbReference type="InterPro" id="IPR043129">
    <property type="entry name" value="ATPase_NBD"/>
</dbReference>
<dbReference type="GO" id="GO:0005829">
    <property type="term" value="C:cytosol"/>
    <property type="evidence" value="ECO:0007669"/>
    <property type="project" value="TreeGrafter"/>
</dbReference>
<proteinExistence type="inferred from homology"/>
<dbReference type="CDD" id="cd24032">
    <property type="entry name" value="ASKHA_NBD_TsaB"/>
    <property type="match status" value="1"/>
</dbReference>
<evidence type="ECO:0000313" key="6">
    <source>
        <dbReference type="Proteomes" id="UP000317544"/>
    </source>
</evidence>
<dbReference type="NCBIfam" id="TIGR03725">
    <property type="entry name" value="T6A_YeaZ"/>
    <property type="match status" value="1"/>
</dbReference>
<comment type="similarity">
    <text evidence="1">Belongs to the KAE1 / TsaD family. TsaB subfamily.</text>
</comment>
<feature type="domain" description="Gcp-like" evidence="4">
    <location>
        <begin position="38"/>
        <end position="139"/>
    </location>
</feature>
<evidence type="ECO:0000313" key="5">
    <source>
        <dbReference type="EMBL" id="BBI01264.1"/>
    </source>
</evidence>
<dbReference type="GO" id="GO:0002949">
    <property type="term" value="P:tRNA threonylcarbamoyladenosine modification"/>
    <property type="evidence" value="ECO:0007669"/>
    <property type="project" value="InterPro"/>
</dbReference>
<dbReference type="AlphaFoldDB" id="A0A455TA97"/>
<name>A0A455TA97_9GAMM</name>
<dbReference type="PANTHER" id="PTHR11735:SF11">
    <property type="entry name" value="TRNA THREONYLCARBAMOYLADENOSINE BIOSYNTHESIS PROTEIN TSAB"/>
    <property type="match status" value="1"/>
</dbReference>
<keyword evidence="6" id="KW-1185">Reference proteome</keyword>
<organism evidence="5 6">
    <name type="scientific">Buchnera aphidicola</name>
    <name type="common">Nipponaphis monzeni</name>
    <dbReference type="NCBI Taxonomy" id="2495405"/>
    <lineage>
        <taxon>Bacteria</taxon>
        <taxon>Pseudomonadati</taxon>
        <taxon>Pseudomonadota</taxon>
        <taxon>Gammaproteobacteria</taxon>
        <taxon>Enterobacterales</taxon>
        <taxon>Erwiniaceae</taxon>
        <taxon>Buchnera</taxon>
    </lineage>
</organism>
<dbReference type="Gene3D" id="3.30.420.40">
    <property type="match status" value="2"/>
</dbReference>
<dbReference type="Proteomes" id="UP000317544">
    <property type="component" value="Chromosome"/>
</dbReference>
<dbReference type="Pfam" id="PF00814">
    <property type="entry name" value="TsaD"/>
    <property type="match status" value="1"/>
</dbReference>
<dbReference type="GO" id="GO:0016740">
    <property type="term" value="F:transferase activity"/>
    <property type="evidence" value="ECO:0007669"/>
    <property type="project" value="UniProtKB-KW"/>
</dbReference>
<reference evidence="5 6" key="1">
    <citation type="journal article" date="2019" name="Proc. Natl. Acad. Sci. U.S.A.">
        <title>Exaggeration and cooption of innate immunity for social defense.</title>
        <authorList>
            <person name="Kutsukake M."/>
            <person name="Moriyama M."/>
            <person name="Shigenobu S."/>
            <person name="Meng X.-Y."/>
            <person name="Nikoh N."/>
            <person name="Noda C."/>
            <person name="Kobayashi S."/>
            <person name="Fukatsu T."/>
        </authorList>
    </citation>
    <scope>NUCLEOTIDE SEQUENCE [LARGE SCALE GENOMIC DNA]</scope>
    <source>
        <strain evidence="5 6">Nmo</strain>
    </source>
</reference>
<dbReference type="PANTHER" id="PTHR11735">
    <property type="entry name" value="TRNA N6-ADENOSINE THREONYLCARBAMOYLTRANSFERASE"/>
    <property type="match status" value="1"/>
</dbReference>
<keyword evidence="5" id="KW-0808">Transferase</keyword>
<accession>A0A455TA97</accession>
<dbReference type="EMBL" id="AP019379">
    <property type="protein sequence ID" value="BBI01264.1"/>
    <property type="molecule type" value="Genomic_DNA"/>
</dbReference>
<evidence type="ECO:0000259" key="4">
    <source>
        <dbReference type="Pfam" id="PF00814"/>
    </source>
</evidence>
<sequence>MTYKMNVYKKILALDASVHSCSVALLEKYCIKYYFAKCNKNHTEKILPMLKKILRQGNNITNTIDAIAFSRGPGLFTSTRITINCAQGLFLGFQVPLISISSFNIIAEKIWRKKKINNVIILIHSSKNKFYWAIYNRNKQGIWFGEKTEESIEKKLIIFKINKLNGYWAITGNTLLIQEIIKNKKNNLFLYHYHFKYFHAQDMIPIAISKLKNKQTTKLKNIIPVYLE</sequence>
<gene>
    <name evidence="5" type="primary">yeaZ</name>
    <name evidence="5" type="ORF">BUCNMO_257</name>
</gene>
<evidence type="ECO:0000256" key="2">
    <source>
        <dbReference type="ARBA" id="ARBA00019012"/>
    </source>
</evidence>
<dbReference type="InterPro" id="IPR000905">
    <property type="entry name" value="Gcp-like_dom"/>
</dbReference>
<evidence type="ECO:0000256" key="3">
    <source>
        <dbReference type="ARBA" id="ARBA00032446"/>
    </source>
</evidence>
<protein>
    <recommendedName>
        <fullName evidence="2">tRNA threonylcarbamoyladenosine biosynthesis protein TsaB</fullName>
    </recommendedName>
    <alternativeName>
        <fullName evidence="3">t(6)A37 threonylcarbamoyladenosine biosynthesis protein TsaB</fullName>
    </alternativeName>
</protein>
<evidence type="ECO:0000256" key="1">
    <source>
        <dbReference type="ARBA" id="ARBA00010493"/>
    </source>
</evidence>
<dbReference type="InterPro" id="IPR022496">
    <property type="entry name" value="T6A_TsaB"/>
</dbReference>